<protein>
    <submittedName>
        <fullName evidence="1">Uncharacterized protein</fullName>
    </submittedName>
</protein>
<dbReference type="AlphaFoldDB" id="A0A5R8ZB21"/>
<dbReference type="RefSeq" id="WP_138218303.1">
    <property type="nucleotide sequence ID" value="NZ_VAUO01000002.1"/>
</dbReference>
<comment type="caution">
    <text evidence="1">The sequence shown here is derived from an EMBL/GenBank/DDBJ whole genome shotgun (WGS) entry which is preliminary data.</text>
</comment>
<name>A0A5R8ZB21_9PSED</name>
<reference evidence="1 2" key="1">
    <citation type="submission" date="2019-05" db="EMBL/GenBank/DDBJ databases">
        <title>Pseudomonas sp. SC006 isolated from lettuce that can produce HBGAs.</title>
        <authorList>
            <person name="Wang D."/>
            <person name="Liao N."/>
            <person name="Liu D."/>
            <person name="Zhang Z."/>
            <person name="Zou S."/>
        </authorList>
    </citation>
    <scope>NUCLEOTIDE SEQUENCE [LARGE SCALE GENOMIC DNA]</scope>
    <source>
        <strain evidence="1 2">SC006</strain>
    </source>
</reference>
<evidence type="ECO:0000313" key="1">
    <source>
        <dbReference type="EMBL" id="TLP62962.1"/>
    </source>
</evidence>
<organism evidence="1 2">
    <name type="scientific">Pseudomonas mosselii</name>
    <dbReference type="NCBI Taxonomy" id="78327"/>
    <lineage>
        <taxon>Bacteria</taxon>
        <taxon>Pseudomonadati</taxon>
        <taxon>Pseudomonadota</taxon>
        <taxon>Gammaproteobacteria</taxon>
        <taxon>Pseudomonadales</taxon>
        <taxon>Pseudomonadaceae</taxon>
        <taxon>Pseudomonas</taxon>
    </lineage>
</organism>
<dbReference type="OrthoDB" id="9157220at2"/>
<keyword evidence="2" id="KW-1185">Reference proteome</keyword>
<sequence length="101" mass="11435">MLTSSQLMSLARGAHEDLKSWSSFVALTEFVWQNTTLVSDAAKWESIWFEMEIVNALALAQWEEQGSPLDWHARWCEGYQADAQALSSELTRLIVTQVASE</sequence>
<dbReference type="EMBL" id="VAUO01000002">
    <property type="protein sequence ID" value="TLP62962.1"/>
    <property type="molecule type" value="Genomic_DNA"/>
</dbReference>
<evidence type="ECO:0000313" key="2">
    <source>
        <dbReference type="Proteomes" id="UP000309819"/>
    </source>
</evidence>
<proteinExistence type="predicted"/>
<gene>
    <name evidence="1" type="ORF">FEM01_05590</name>
</gene>
<dbReference type="Proteomes" id="UP000309819">
    <property type="component" value="Unassembled WGS sequence"/>
</dbReference>
<accession>A0A5R8ZB21</accession>